<keyword evidence="1" id="KW-0472">Membrane</keyword>
<accession>J0S826</accession>
<feature type="domain" description="Glycosyltransferase 2-like" evidence="2">
    <location>
        <begin position="40"/>
        <end position="192"/>
    </location>
</feature>
<keyword evidence="1" id="KW-1133">Transmembrane helix</keyword>
<dbReference type="InterPro" id="IPR029044">
    <property type="entry name" value="Nucleotide-diphossugar_trans"/>
</dbReference>
<protein>
    <submittedName>
        <fullName evidence="3">Glycosyl transferase family 2</fullName>
    </submittedName>
</protein>
<reference evidence="3 4" key="1">
    <citation type="submission" date="2011-08" db="EMBL/GenBank/DDBJ databases">
        <title>The complete genome of Methanofollis liminatans DSM 4140.</title>
        <authorList>
            <consortium name="US DOE Joint Genome Institute (JGI-PGF)"/>
            <person name="Lucas S."/>
            <person name="Han J."/>
            <person name="Lapidus A."/>
            <person name="Bruce D."/>
            <person name="Goodwin L."/>
            <person name="Pitluck S."/>
            <person name="Peters L."/>
            <person name="Kyrpides N."/>
            <person name="Mavromatis K."/>
            <person name="Ivanova N."/>
            <person name="Mikhailova N."/>
            <person name="Lu M."/>
            <person name="Detter J.C."/>
            <person name="Tapia R."/>
            <person name="Han C."/>
            <person name="Land M."/>
            <person name="Hauser L."/>
            <person name="Markowitz V."/>
            <person name="Cheng J.-F."/>
            <person name="Hugenholtz P."/>
            <person name="Woyke T."/>
            <person name="Wu D."/>
            <person name="Spring S."/>
            <person name="Schuler E."/>
            <person name="Brambilla E."/>
            <person name="Klenk H.-P."/>
            <person name="Eisen J.A."/>
        </authorList>
    </citation>
    <scope>NUCLEOTIDE SEQUENCE [LARGE SCALE GENOMIC DNA]</scope>
    <source>
        <strain evidence="3 4">DSM 4140</strain>
    </source>
</reference>
<keyword evidence="4" id="KW-1185">Reference proteome</keyword>
<dbReference type="STRING" id="28892.Metli_0750"/>
<evidence type="ECO:0000256" key="1">
    <source>
        <dbReference type="SAM" id="Phobius"/>
    </source>
</evidence>
<dbReference type="SUPFAM" id="SSF53448">
    <property type="entry name" value="Nucleotide-diphospho-sugar transferases"/>
    <property type="match status" value="1"/>
</dbReference>
<evidence type="ECO:0000313" key="3">
    <source>
        <dbReference type="EMBL" id="EJG06714.1"/>
    </source>
</evidence>
<dbReference type="InterPro" id="IPR001173">
    <property type="entry name" value="Glyco_trans_2-like"/>
</dbReference>
<keyword evidence="1" id="KW-0812">Transmembrane</keyword>
<dbReference type="AlphaFoldDB" id="J0S826"/>
<dbReference type="PANTHER" id="PTHR48090:SF7">
    <property type="entry name" value="RFBJ PROTEIN"/>
    <property type="match status" value="1"/>
</dbReference>
<dbReference type="GO" id="GO:0016740">
    <property type="term" value="F:transferase activity"/>
    <property type="evidence" value="ECO:0007669"/>
    <property type="project" value="UniProtKB-KW"/>
</dbReference>
<dbReference type="Gene3D" id="3.90.550.10">
    <property type="entry name" value="Spore Coat Polysaccharide Biosynthesis Protein SpsA, Chain A"/>
    <property type="match status" value="1"/>
</dbReference>
<dbReference type="HOGENOM" id="CLU_033536_7_2_2"/>
<dbReference type="InterPro" id="IPR050256">
    <property type="entry name" value="Glycosyltransferase_2"/>
</dbReference>
<feature type="transmembrane region" description="Helical" evidence="1">
    <location>
        <begin position="293"/>
        <end position="317"/>
    </location>
</feature>
<dbReference type="EMBL" id="CM001555">
    <property type="protein sequence ID" value="EJG06714.1"/>
    <property type="molecule type" value="Genomic_DNA"/>
</dbReference>
<feature type="transmembrane region" description="Helical" evidence="1">
    <location>
        <begin position="260"/>
        <end position="281"/>
    </location>
</feature>
<name>J0S826_9EURY</name>
<dbReference type="Proteomes" id="UP000005095">
    <property type="component" value="Chromosome"/>
</dbReference>
<proteinExistence type="predicted"/>
<dbReference type="Pfam" id="PF00535">
    <property type="entry name" value="Glycos_transf_2"/>
    <property type="match status" value="1"/>
</dbReference>
<dbReference type="PANTHER" id="PTHR48090">
    <property type="entry name" value="UNDECAPRENYL-PHOSPHATE 4-DEOXY-4-FORMAMIDO-L-ARABINOSE TRANSFERASE-RELATED"/>
    <property type="match status" value="1"/>
</dbReference>
<dbReference type="CDD" id="cd04179">
    <property type="entry name" value="DPM_DPG-synthase_like"/>
    <property type="match status" value="1"/>
</dbReference>
<evidence type="ECO:0000259" key="2">
    <source>
        <dbReference type="Pfam" id="PF00535"/>
    </source>
</evidence>
<keyword evidence="3" id="KW-0808">Transferase</keyword>
<organism evidence="3 4">
    <name type="scientific">Methanofollis liminatans DSM 4140</name>
    <dbReference type="NCBI Taxonomy" id="28892"/>
    <lineage>
        <taxon>Archaea</taxon>
        <taxon>Methanobacteriati</taxon>
        <taxon>Methanobacteriota</taxon>
        <taxon>Stenosarchaea group</taxon>
        <taxon>Methanomicrobia</taxon>
        <taxon>Methanomicrobiales</taxon>
        <taxon>Methanomicrobiaceae</taxon>
        <taxon>Methanofollis</taxon>
    </lineage>
</organism>
<sequence>MQERGVHPGYAPLRGRVLTDDPASLATLTGCAEGQTIAAMPAYNEEQYIAKTIVGAYRYVDLVLVIDDGSSDATVEIAQALGALVIRHRTNLGYGGALRTIFSVSRTLGAGALVILDSDGQHSPDDLPALLNGLEEGSDVVIGSRFLDGSKGDIPAYRKVGMKVLDTATQFAGGDLKVSDSQSGFRAYGRRAIGAVHVTGEGMSAGSEILIQAADAGLAISEVPITVRYDIEGTSSENPVSHGVGVLMNIVRLISLRRPLVFFGIPGALFTGVGLAAELYAFSEFYQAGQFHYIVFTGGIFSLMLGLLLVTTGLILYSLVEIMGSQKQCSGGNSNGL</sequence>
<evidence type="ECO:0000313" key="4">
    <source>
        <dbReference type="Proteomes" id="UP000005095"/>
    </source>
</evidence>
<gene>
    <name evidence="3" type="ORF">Metli_0750</name>
</gene>